<evidence type="ECO:0000313" key="2">
    <source>
        <dbReference type="EMBL" id="EKC25335.1"/>
    </source>
</evidence>
<protein>
    <recommendedName>
        <fullName evidence="1">Novel STAND NTPase 3 domain-containing protein</fullName>
    </recommendedName>
</protein>
<reference evidence="2" key="1">
    <citation type="journal article" date="2012" name="Nature">
        <title>The oyster genome reveals stress adaptation and complexity of shell formation.</title>
        <authorList>
            <person name="Zhang G."/>
            <person name="Fang X."/>
            <person name="Guo X."/>
            <person name="Li L."/>
            <person name="Luo R."/>
            <person name="Xu F."/>
            <person name="Yang P."/>
            <person name="Zhang L."/>
            <person name="Wang X."/>
            <person name="Qi H."/>
            <person name="Xiong Z."/>
            <person name="Que H."/>
            <person name="Xie Y."/>
            <person name="Holland P.W."/>
            <person name="Paps J."/>
            <person name="Zhu Y."/>
            <person name="Wu F."/>
            <person name="Chen Y."/>
            <person name="Wang J."/>
            <person name="Peng C."/>
            <person name="Meng J."/>
            <person name="Yang L."/>
            <person name="Liu J."/>
            <person name="Wen B."/>
            <person name="Zhang N."/>
            <person name="Huang Z."/>
            <person name="Zhu Q."/>
            <person name="Feng Y."/>
            <person name="Mount A."/>
            <person name="Hedgecock D."/>
            <person name="Xu Z."/>
            <person name="Liu Y."/>
            <person name="Domazet-Loso T."/>
            <person name="Du Y."/>
            <person name="Sun X."/>
            <person name="Zhang S."/>
            <person name="Liu B."/>
            <person name="Cheng P."/>
            <person name="Jiang X."/>
            <person name="Li J."/>
            <person name="Fan D."/>
            <person name="Wang W."/>
            <person name="Fu W."/>
            <person name="Wang T."/>
            <person name="Wang B."/>
            <person name="Zhang J."/>
            <person name="Peng Z."/>
            <person name="Li Y."/>
            <person name="Li N."/>
            <person name="Wang J."/>
            <person name="Chen M."/>
            <person name="He Y."/>
            <person name="Tan F."/>
            <person name="Song X."/>
            <person name="Zheng Q."/>
            <person name="Huang R."/>
            <person name="Yang H."/>
            <person name="Du X."/>
            <person name="Chen L."/>
            <person name="Yang M."/>
            <person name="Gaffney P.M."/>
            <person name="Wang S."/>
            <person name="Luo L."/>
            <person name="She Z."/>
            <person name="Ming Y."/>
            <person name="Huang W."/>
            <person name="Zhang S."/>
            <person name="Huang B."/>
            <person name="Zhang Y."/>
            <person name="Qu T."/>
            <person name="Ni P."/>
            <person name="Miao G."/>
            <person name="Wang J."/>
            <person name="Wang Q."/>
            <person name="Steinberg C.E."/>
            <person name="Wang H."/>
            <person name="Li N."/>
            <person name="Qian L."/>
            <person name="Zhang G."/>
            <person name="Li Y."/>
            <person name="Yang H."/>
            <person name="Liu X."/>
            <person name="Wang J."/>
            <person name="Yin Y."/>
            <person name="Wang J."/>
        </authorList>
    </citation>
    <scope>NUCLEOTIDE SEQUENCE [LARGE SCALE GENOMIC DNA]</scope>
    <source>
        <strain evidence="2">05x7-T-G4-1.051#20</strain>
    </source>
</reference>
<dbReference type="InterPro" id="IPR049050">
    <property type="entry name" value="nSTAND3"/>
</dbReference>
<dbReference type="InParanoid" id="K1Q8Z4"/>
<dbReference type="Gene3D" id="3.40.50.300">
    <property type="entry name" value="P-loop containing nucleotide triphosphate hydrolases"/>
    <property type="match status" value="1"/>
</dbReference>
<sequence>MVEIGRIDSEKSQSIVDRTIFEQWQQDNNLFISTRACKKVEQLIKNQNLVIVAGHSGSGKSAIIQHIALKYRSQGWTVKPIYEVRELINDCLLIQIICNRVYECLSP</sequence>
<dbReference type="SUPFAM" id="SSF52540">
    <property type="entry name" value="P-loop containing nucleoside triphosphate hydrolases"/>
    <property type="match status" value="1"/>
</dbReference>
<name>K1Q8Z4_MAGGI</name>
<proteinExistence type="predicted"/>
<dbReference type="AlphaFoldDB" id="K1Q8Z4"/>
<feature type="domain" description="Novel STAND NTPase 3" evidence="1">
    <location>
        <begin position="31"/>
        <end position="87"/>
    </location>
</feature>
<evidence type="ECO:0000259" key="1">
    <source>
        <dbReference type="Pfam" id="PF20720"/>
    </source>
</evidence>
<dbReference type="EMBL" id="JH816081">
    <property type="protein sequence ID" value="EKC25335.1"/>
    <property type="molecule type" value="Genomic_DNA"/>
</dbReference>
<dbReference type="Pfam" id="PF20720">
    <property type="entry name" value="nSTAND3"/>
    <property type="match status" value="1"/>
</dbReference>
<dbReference type="HOGENOM" id="CLU_2212446_0_0_1"/>
<organism evidence="2">
    <name type="scientific">Magallana gigas</name>
    <name type="common">Pacific oyster</name>
    <name type="synonym">Crassostrea gigas</name>
    <dbReference type="NCBI Taxonomy" id="29159"/>
    <lineage>
        <taxon>Eukaryota</taxon>
        <taxon>Metazoa</taxon>
        <taxon>Spiralia</taxon>
        <taxon>Lophotrochozoa</taxon>
        <taxon>Mollusca</taxon>
        <taxon>Bivalvia</taxon>
        <taxon>Autobranchia</taxon>
        <taxon>Pteriomorphia</taxon>
        <taxon>Ostreida</taxon>
        <taxon>Ostreoidea</taxon>
        <taxon>Ostreidae</taxon>
        <taxon>Magallana</taxon>
    </lineage>
</organism>
<accession>K1Q8Z4</accession>
<gene>
    <name evidence="2" type="ORF">CGI_10015614</name>
</gene>
<dbReference type="InterPro" id="IPR027417">
    <property type="entry name" value="P-loop_NTPase"/>
</dbReference>